<evidence type="ECO:0008006" key="3">
    <source>
        <dbReference type="Google" id="ProtNLM"/>
    </source>
</evidence>
<dbReference type="GeneID" id="30195925"/>
<sequence length="78" mass="8743">MADVLTQVTGVPVGTPQITKEIFYSDAHKQALGEEYWAATHTSKAWRDIEASKQVVPNPMTMEVWARQSSELRKLLGI</sequence>
<dbReference type="OrthoDB" id="300709at2759"/>
<gene>
    <name evidence="1" type="ORF">L198_06713</name>
</gene>
<dbReference type="AlphaFoldDB" id="A0A1E3IL57"/>
<proteinExistence type="predicted"/>
<protein>
    <recommendedName>
        <fullName evidence="3">NmrA-like domain-containing protein</fullName>
    </recommendedName>
</protein>
<comment type="caution">
    <text evidence="1">The sequence shown here is derived from an EMBL/GenBank/DDBJ whole genome shotgun (WGS) entry which is preliminary data.</text>
</comment>
<dbReference type="RefSeq" id="XP_019029250.1">
    <property type="nucleotide sequence ID" value="XM_019178767.1"/>
</dbReference>
<reference evidence="1 2" key="1">
    <citation type="submission" date="2016-06" db="EMBL/GenBank/DDBJ databases">
        <title>Evolution of pathogenesis and genome organization in the Tremellales.</title>
        <authorList>
            <person name="Cuomo C."/>
            <person name="Litvintseva A."/>
            <person name="Heitman J."/>
            <person name="Chen Y."/>
            <person name="Sun S."/>
            <person name="Springer D."/>
            <person name="Dromer F."/>
            <person name="Young S."/>
            <person name="Zeng Q."/>
            <person name="Chapman S."/>
            <person name="Gujja S."/>
            <person name="Saif S."/>
            <person name="Birren B."/>
        </authorList>
    </citation>
    <scope>NUCLEOTIDE SEQUENCE [LARGE SCALE GENOMIC DNA]</scope>
    <source>
        <strain evidence="1 2">CBS 7118</strain>
    </source>
</reference>
<dbReference type="EMBL" id="AWGH01000025">
    <property type="protein sequence ID" value="ODN88441.1"/>
    <property type="molecule type" value="Genomic_DNA"/>
</dbReference>
<organism evidence="1 2">
    <name type="scientific">Cryptococcus wingfieldii CBS 7118</name>
    <dbReference type="NCBI Taxonomy" id="1295528"/>
    <lineage>
        <taxon>Eukaryota</taxon>
        <taxon>Fungi</taxon>
        <taxon>Dikarya</taxon>
        <taxon>Basidiomycota</taxon>
        <taxon>Agaricomycotina</taxon>
        <taxon>Tremellomycetes</taxon>
        <taxon>Tremellales</taxon>
        <taxon>Cryptococcaceae</taxon>
        <taxon>Cryptococcus</taxon>
    </lineage>
</organism>
<keyword evidence="2" id="KW-1185">Reference proteome</keyword>
<name>A0A1E3IL57_9TREE</name>
<evidence type="ECO:0000313" key="1">
    <source>
        <dbReference type="EMBL" id="ODN88441.1"/>
    </source>
</evidence>
<evidence type="ECO:0000313" key="2">
    <source>
        <dbReference type="Proteomes" id="UP000094819"/>
    </source>
</evidence>
<accession>A0A1E3IL57</accession>
<dbReference type="Proteomes" id="UP000094819">
    <property type="component" value="Unassembled WGS sequence"/>
</dbReference>